<gene>
    <name evidence="2" type="ORF">PRZ01_09275</name>
</gene>
<accession>A0ABT5KR41</accession>
<dbReference type="InterPro" id="IPR009875">
    <property type="entry name" value="PilZ_domain"/>
</dbReference>
<evidence type="ECO:0000259" key="1">
    <source>
        <dbReference type="Pfam" id="PF07238"/>
    </source>
</evidence>
<dbReference type="Gene3D" id="2.40.10.220">
    <property type="entry name" value="predicted glycosyltransferase like domains"/>
    <property type="match status" value="1"/>
</dbReference>
<name>A0ABT5KR41_9BURK</name>
<dbReference type="Pfam" id="PF07238">
    <property type="entry name" value="PilZ"/>
    <property type="match status" value="1"/>
</dbReference>
<proteinExistence type="predicted"/>
<dbReference type="Proteomes" id="UP001219862">
    <property type="component" value="Unassembled WGS sequence"/>
</dbReference>
<dbReference type="SUPFAM" id="SSF141371">
    <property type="entry name" value="PilZ domain-like"/>
    <property type="match status" value="1"/>
</dbReference>
<feature type="domain" description="PilZ" evidence="1">
    <location>
        <begin position="53"/>
        <end position="157"/>
    </location>
</feature>
<reference evidence="2 3" key="1">
    <citation type="submission" date="2022-10" db="EMBL/GenBank/DDBJ databases">
        <title>paucibacter sp. hw8 Genome sequencing.</title>
        <authorList>
            <person name="Park S."/>
        </authorList>
    </citation>
    <scope>NUCLEOTIDE SEQUENCE [LARGE SCALE GENOMIC DNA]</scope>
    <source>
        <strain evidence="3">hw8</strain>
    </source>
</reference>
<dbReference type="RefSeq" id="WP_273596498.1">
    <property type="nucleotide sequence ID" value="NZ_JAQQXS010000007.1"/>
</dbReference>
<protein>
    <submittedName>
        <fullName evidence="2">PilZ domain-containing protein</fullName>
    </submittedName>
</protein>
<sequence>MANSGSPNDSAQRQKKFAIELIWARFVEQIDDPASSGSASIKTDFWESAINTERRNFTRVAFDVEAELITTHEQIKAHVLDLSLKGALLKLPESATDEAHPSRLLPGQPCLLKITLADKETTIAMAGELAHVESTSAGLLCRSIDIESITHLRRLVEMNTGDASLVERELGALIGF</sequence>
<organism evidence="2 3">
    <name type="scientific">Roseateles koreensis</name>
    <dbReference type="NCBI Taxonomy" id="2987526"/>
    <lineage>
        <taxon>Bacteria</taxon>
        <taxon>Pseudomonadati</taxon>
        <taxon>Pseudomonadota</taxon>
        <taxon>Betaproteobacteria</taxon>
        <taxon>Burkholderiales</taxon>
        <taxon>Sphaerotilaceae</taxon>
        <taxon>Roseateles</taxon>
    </lineage>
</organism>
<evidence type="ECO:0000313" key="3">
    <source>
        <dbReference type="Proteomes" id="UP001219862"/>
    </source>
</evidence>
<keyword evidence="3" id="KW-1185">Reference proteome</keyword>
<comment type="caution">
    <text evidence="2">The sequence shown here is derived from an EMBL/GenBank/DDBJ whole genome shotgun (WGS) entry which is preliminary data.</text>
</comment>
<evidence type="ECO:0000313" key="2">
    <source>
        <dbReference type="EMBL" id="MDC8785379.1"/>
    </source>
</evidence>
<dbReference type="EMBL" id="JAQQXS010000007">
    <property type="protein sequence ID" value="MDC8785379.1"/>
    <property type="molecule type" value="Genomic_DNA"/>
</dbReference>